<feature type="region of interest" description="Disordered" evidence="1">
    <location>
        <begin position="94"/>
        <end position="118"/>
    </location>
</feature>
<accession>A0ABW5WSD2</accession>
<proteinExistence type="predicted"/>
<keyword evidence="4" id="KW-1185">Reference proteome</keyword>
<gene>
    <name evidence="3" type="ORF">ACFS5M_10380</name>
</gene>
<evidence type="ECO:0000256" key="1">
    <source>
        <dbReference type="SAM" id="MobiDB-lite"/>
    </source>
</evidence>
<feature type="signal peptide" evidence="2">
    <location>
        <begin position="1"/>
        <end position="22"/>
    </location>
</feature>
<keyword evidence="2" id="KW-0732">Signal</keyword>
<evidence type="ECO:0000313" key="4">
    <source>
        <dbReference type="Proteomes" id="UP001597533"/>
    </source>
</evidence>
<feature type="chain" id="PRO_5046087659" evidence="2">
    <location>
        <begin position="23"/>
        <end position="159"/>
    </location>
</feature>
<name>A0ABW5WSD2_9FLAO</name>
<feature type="compositionally biased region" description="Low complexity" evidence="1">
    <location>
        <begin position="94"/>
        <end position="113"/>
    </location>
</feature>
<dbReference type="Proteomes" id="UP001597533">
    <property type="component" value="Unassembled WGS sequence"/>
</dbReference>
<dbReference type="EMBL" id="JBHUOV010000005">
    <property type="protein sequence ID" value="MFD2824080.1"/>
    <property type="molecule type" value="Genomic_DNA"/>
</dbReference>
<comment type="caution">
    <text evidence="3">The sequence shown here is derived from an EMBL/GenBank/DDBJ whole genome shotgun (WGS) entry which is preliminary data.</text>
</comment>
<organism evidence="3 4">
    <name type="scientific">Lacinutrix iliipiscaria</name>
    <dbReference type="NCBI Taxonomy" id="1230532"/>
    <lineage>
        <taxon>Bacteria</taxon>
        <taxon>Pseudomonadati</taxon>
        <taxon>Bacteroidota</taxon>
        <taxon>Flavobacteriia</taxon>
        <taxon>Flavobacteriales</taxon>
        <taxon>Flavobacteriaceae</taxon>
        <taxon>Lacinutrix</taxon>
    </lineage>
</organism>
<evidence type="ECO:0000256" key="2">
    <source>
        <dbReference type="SAM" id="SignalP"/>
    </source>
</evidence>
<dbReference type="RefSeq" id="WP_183489915.1">
    <property type="nucleotide sequence ID" value="NZ_JBHUOV010000005.1"/>
</dbReference>
<evidence type="ECO:0000313" key="3">
    <source>
        <dbReference type="EMBL" id="MFD2824080.1"/>
    </source>
</evidence>
<dbReference type="PROSITE" id="PS51257">
    <property type="entry name" value="PROKAR_LIPOPROTEIN"/>
    <property type="match status" value="1"/>
</dbReference>
<reference evidence="4" key="1">
    <citation type="journal article" date="2019" name="Int. J. Syst. Evol. Microbiol.">
        <title>The Global Catalogue of Microorganisms (GCM) 10K type strain sequencing project: providing services to taxonomists for standard genome sequencing and annotation.</title>
        <authorList>
            <consortium name="The Broad Institute Genomics Platform"/>
            <consortium name="The Broad Institute Genome Sequencing Center for Infectious Disease"/>
            <person name="Wu L."/>
            <person name="Ma J."/>
        </authorList>
    </citation>
    <scope>NUCLEOTIDE SEQUENCE [LARGE SCALE GENOMIC DNA]</scope>
    <source>
        <strain evidence="4">KCTC 32141</strain>
    </source>
</reference>
<protein>
    <submittedName>
        <fullName evidence="3">Uncharacterized protein</fullName>
    </submittedName>
</protein>
<sequence>MMKNIKALTILLFCMVISFVSCKDKETTETPQQETLVPLKAFDSPSQQGSATQSSGSIWHYTCNNGCAGGSAAAGNCSTCGSVLAHNQAFHNNASNTTNTTPISTTPTNTATTPKAEPSQNAAGVWHYTCSSGCSGGAGSAGNCSTCGNALAHNTAYHN</sequence>